<accession>A0A0N0PBH0</accession>
<evidence type="ECO:0000313" key="2">
    <source>
        <dbReference type="Proteomes" id="UP000053240"/>
    </source>
</evidence>
<dbReference type="EMBL" id="KQ460940">
    <property type="protein sequence ID" value="KPJ10641.1"/>
    <property type="molecule type" value="Genomic_DNA"/>
</dbReference>
<organism evidence="1 2">
    <name type="scientific">Papilio machaon</name>
    <name type="common">Old World swallowtail butterfly</name>
    <dbReference type="NCBI Taxonomy" id="76193"/>
    <lineage>
        <taxon>Eukaryota</taxon>
        <taxon>Metazoa</taxon>
        <taxon>Ecdysozoa</taxon>
        <taxon>Arthropoda</taxon>
        <taxon>Hexapoda</taxon>
        <taxon>Insecta</taxon>
        <taxon>Pterygota</taxon>
        <taxon>Neoptera</taxon>
        <taxon>Endopterygota</taxon>
        <taxon>Lepidoptera</taxon>
        <taxon>Glossata</taxon>
        <taxon>Ditrysia</taxon>
        <taxon>Papilionoidea</taxon>
        <taxon>Papilionidae</taxon>
        <taxon>Papilioninae</taxon>
        <taxon>Papilio</taxon>
    </lineage>
</organism>
<dbReference type="InParanoid" id="A0A0N0PBH0"/>
<protein>
    <submittedName>
        <fullName evidence="1">Uncharacterized protein</fullName>
    </submittedName>
</protein>
<sequence>MLSIARCSRPIIACGSASSTLFVYRSPRWPPANSMSYASPASPLRSALVKAGPTPTPDVSVSRKQQALSIIMKQDMFNFY</sequence>
<dbReference type="Proteomes" id="UP000053240">
    <property type="component" value="Unassembled WGS sequence"/>
</dbReference>
<evidence type="ECO:0000313" key="1">
    <source>
        <dbReference type="EMBL" id="KPJ10641.1"/>
    </source>
</evidence>
<dbReference type="AlphaFoldDB" id="A0A0N0PBH0"/>
<keyword evidence="2" id="KW-1185">Reference proteome</keyword>
<name>A0A0N0PBH0_PAPMA</name>
<reference evidence="1 2" key="1">
    <citation type="journal article" date="2015" name="Nat. Commun.">
        <title>Outbred genome sequencing and CRISPR/Cas9 gene editing in butterflies.</title>
        <authorList>
            <person name="Li X."/>
            <person name="Fan D."/>
            <person name="Zhang W."/>
            <person name="Liu G."/>
            <person name="Zhang L."/>
            <person name="Zhao L."/>
            <person name="Fang X."/>
            <person name="Chen L."/>
            <person name="Dong Y."/>
            <person name="Chen Y."/>
            <person name="Ding Y."/>
            <person name="Zhao R."/>
            <person name="Feng M."/>
            <person name="Zhu Y."/>
            <person name="Feng Y."/>
            <person name="Jiang X."/>
            <person name="Zhu D."/>
            <person name="Xiang H."/>
            <person name="Feng X."/>
            <person name="Li S."/>
            <person name="Wang J."/>
            <person name="Zhang G."/>
            <person name="Kronforst M.R."/>
            <person name="Wang W."/>
        </authorList>
    </citation>
    <scope>NUCLEOTIDE SEQUENCE [LARGE SCALE GENOMIC DNA]</scope>
    <source>
        <strain evidence="1">Ya'a_city_454_Pm</strain>
        <tissue evidence="1">Whole body</tissue>
    </source>
</reference>
<proteinExistence type="predicted"/>
<gene>
    <name evidence="1" type="ORF">RR48_04586</name>
</gene>